<sequence length="374" mass="42284">MTKQFREAVESPTLSDHLRSVFKMLKEGTTDVGNELLKSLGITNTNEQQDAAEYFQKIVSSCNITKIYHGTLRDSTKCLKKGHTNGSESSFVILPLALESRQSYSVEDGWKQFFKPSFLNGDNQLYCDDCDEKTDAEAVCELVSYPEVLTLQLKRFYFDYNYMMYMKNNCKVEIPVELVTQKYTYELYAIIKHKGSVKFGHYYTIIKSFEGGKWYHFDDSRVTEENPKIYNEKTIKSDYAFMLMYTKRSGGKEHAQGAEGGAGTGGQGAADRCIIPDLAGDSLNAVRGVRVKNYVTAENAGDSVSGERCTDEVSKIVQHPVKATKKEQRKHERGAARDTGSKQQLKNSGKAGHEDRVDRVPFNKAGNRDYHTQY</sequence>
<evidence type="ECO:0000313" key="3">
    <source>
        <dbReference type="Ensembl" id="ENSPKIP00000033527.1"/>
    </source>
</evidence>
<dbReference type="SUPFAM" id="SSF54001">
    <property type="entry name" value="Cysteine proteinases"/>
    <property type="match status" value="1"/>
</dbReference>
<proteinExistence type="predicted"/>
<dbReference type="PANTHER" id="PTHR24006:SF899">
    <property type="entry name" value="UBIQUITIN CARBOXYL-TERMINAL HYDROLASE"/>
    <property type="match status" value="1"/>
</dbReference>
<dbReference type="InterPro" id="IPR028889">
    <property type="entry name" value="USP"/>
</dbReference>
<dbReference type="GO" id="GO:0016579">
    <property type="term" value="P:protein deubiquitination"/>
    <property type="evidence" value="ECO:0007669"/>
    <property type="project" value="InterPro"/>
</dbReference>
<dbReference type="KEGG" id="pki:111856442"/>
<evidence type="ECO:0000259" key="2">
    <source>
        <dbReference type="PROSITE" id="PS50235"/>
    </source>
</evidence>
<dbReference type="Pfam" id="PF00443">
    <property type="entry name" value="UCH"/>
    <property type="match status" value="1"/>
</dbReference>
<feature type="compositionally biased region" description="Basic and acidic residues" evidence="1">
    <location>
        <begin position="351"/>
        <end position="374"/>
    </location>
</feature>
<dbReference type="STRING" id="1676925.ENSPKIP00000033527"/>
<dbReference type="Proteomes" id="UP000261540">
    <property type="component" value="Unplaced"/>
</dbReference>
<dbReference type="GO" id="GO:0005634">
    <property type="term" value="C:nucleus"/>
    <property type="evidence" value="ECO:0007669"/>
    <property type="project" value="TreeGrafter"/>
</dbReference>
<dbReference type="CDD" id="cd02257">
    <property type="entry name" value="Peptidase_C19"/>
    <property type="match status" value="1"/>
</dbReference>
<dbReference type="InterPro" id="IPR038765">
    <property type="entry name" value="Papain-like_cys_pep_sf"/>
</dbReference>
<accession>A0A3B3SS40</accession>
<evidence type="ECO:0000313" key="4">
    <source>
        <dbReference type="Proteomes" id="UP000261540"/>
    </source>
</evidence>
<reference evidence="3" key="2">
    <citation type="submission" date="2025-09" db="UniProtKB">
        <authorList>
            <consortium name="Ensembl"/>
        </authorList>
    </citation>
    <scope>IDENTIFICATION</scope>
</reference>
<feature type="compositionally biased region" description="Basic and acidic residues" evidence="1">
    <location>
        <begin position="324"/>
        <end position="340"/>
    </location>
</feature>
<dbReference type="Ensembl" id="ENSPKIT00000014417.1">
    <property type="protein sequence ID" value="ENSPKIP00000033527.1"/>
    <property type="gene ID" value="ENSPKIG00000013208.1"/>
</dbReference>
<dbReference type="PROSITE" id="PS00973">
    <property type="entry name" value="USP_2"/>
    <property type="match status" value="1"/>
</dbReference>
<dbReference type="GO" id="GO:0005829">
    <property type="term" value="C:cytosol"/>
    <property type="evidence" value="ECO:0007669"/>
    <property type="project" value="TreeGrafter"/>
</dbReference>
<dbReference type="Gene3D" id="3.90.70.10">
    <property type="entry name" value="Cysteine proteinases"/>
    <property type="match status" value="1"/>
</dbReference>
<dbReference type="PANTHER" id="PTHR24006">
    <property type="entry name" value="UBIQUITIN CARBOXYL-TERMINAL HYDROLASE"/>
    <property type="match status" value="1"/>
</dbReference>
<dbReference type="GO" id="GO:0004843">
    <property type="term" value="F:cysteine-type deubiquitinase activity"/>
    <property type="evidence" value="ECO:0007669"/>
    <property type="project" value="InterPro"/>
</dbReference>
<organism evidence="3 4">
    <name type="scientific">Paramormyrops kingsleyae</name>
    <dbReference type="NCBI Taxonomy" id="1676925"/>
    <lineage>
        <taxon>Eukaryota</taxon>
        <taxon>Metazoa</taxon>
        <taxon>Chordata</taxon>
        <taxon>Craniata</taxon>
        <taxon>Vertebrata</taxon>
        <taxon>Euteleostomi</taxon>
        <taxon>Actinopterygii</taxon>
        <taxon>Neopterygii</taxon>
        <taxon>Teleostei</taxon>
        <taxon>Osteoglossocephala</taxon>
        <taxon>Osteoglossomorpha</taxon>
        <taxon>Osteoglossiformes</taxon>
        <taxon>Mormyridae</taxon>
        <taxon>Paramormyrops</taxon>
    </lineage>
</organism>
<dbReference type="AlphaFoldDB" id="A0A3B3SS40"/>
<dbReference type="PROSITE" id="PS50235">
    <property type="entry name" value="USP_3"/>
    <property type="match status" value="1"/>
</dbReference>
<dbReference type="InterPro" id="IPR018200">
    <property type="entry name" value="USP_CS"/>
</dbReference>
<reference evidence="3" key="1">
    <citation type="submission" date="2025-08" db="UniProtKB">
        <authorList>
            <consortium name="Ensembl"/>
        </authorList>
    </citation>
    <scope>IDENTIFICATION</scope>
</reference>
<dbReference type="OrthoDB" id="292964at2759"/>
<feature type="domain" description="USP" evidence="2">
    <location>
        <begin position="1"/>
        <end position="248"/>
    </location>
</feature>
<evidence type="ECO:0000256" key="1">
    <source>
        <dbReference type="SAM" id="MobiDB-lite"/>
    </source>
</evidence>
<keyword evidence="4" id="KW-1185">Reference proteome</keyword>
<dbReference type="InterPro" id="IPR050164">
    <property type="entry name" value="Peptidase_C19"/>
</dbReference>
<protein>
    <submittedName>
        <fullName evidence="3">Ubiquitin carboxyl-terminal hydrolase 47-like</fullName>
    </submittedName>
</protein>
<name>A0A3B3SS40_9TELE</name>
<dbReference type="InterPro" id="IPR001394">
    <property type="entry name" value="Peptidase_C19_UCH"/>
</dbReference>
<dbReference type="GeneTree" id="ENSGT00940000174852"/>
<feature type="region of interest" description="Disordered" evidence="1">
    <location>
        <begin position="300"/>
        <end position="374"/>
    </location>
</feature>